<accession>A0A9P7SVZ7</accession>
<sequence length="85" mass="9447">MEVATNQPNFRRMADALLVLAEEMARMPNILPPPNEEMPKLLPSRNEEMLEKILNEMIDLKHIMEGIGNRLADGLTATAGSTKAC</sequence>
<reference evidence="1" key="1">
    <citation type="journal article" date="2020" name="bioRxiv">
        <title>Whole genome comparisons of ergot fungi reveals the divergence and evolution of species within the genus Claviceps are the result of varying mechanisms driving genome evolution and host range expansion.</title>
        <authorList>
            <person name="Wyka S.A."/>
            <person name="Mondo S.J."/>
            <person name="Liu M."/>
            <person name="Dettman J."/>
            <person name="Nalam V."/>
            <person name="Broders K.D."/>
        </authorList>
    </citation>
    <scope>NUCLEOTIDE SEQUENCE</scope>
    <source>
        <strain evidence="1">CCC 602</strain>
    </source>
</reference>
<proteinExistence type="predicted"/>
<name>A0A9P7SVZ7_9HYPO</name>
<dbReference type="AlphaFoldDB" id="A0A9P7SVZ7"/>
<dbReference type="Proteomes" id="UP000748025">
    <property type="component" value="Unassembled WGS sequence"/>
</dbReference>
<protein>
    <submittedName>
        <fullName evidence="1">Uncharacterized protein</fullName>
    </submittedName>
</protein>
<comment type="caution">
    <text evidence="1">The sequence shown here is derived from an EMBL/GenBank/DDBJ whole genome shotgun (WGS) entry which is preliminary data.</text>
</comment>
<organism evidence="1 2">
    <name type="scientific">Claviceps pusilla</name>
    <dbReference type="NCBI Taxonomy" id="123648"/>
    <lineage>
        <taxon>Eukaryota</taxon>
        <taxon>Fungi</taxon>
        <taxon>Dikarya</taxon>
        <taxon>Ascomycota</taxon>
        <taxon>Pezizomycotina</taxon>
        <taxon>Sordariomycetes</taxon>
        <taxon>Hypocreomycetidae</taxon>
        <taxon>Hypocreales</taxon>
        <taxon>Clavicipitaceae</taxon>
        <taxon>Claviceps</taxon>
    </lineage>
</organism>
<keyword evidence="2" id="KW-1185">Reference proteome</keyword>
<evidence type="ECO:0000313" key="2">
    <source>
        <dbReference type="Proteomes" id="UP000748025"/>
    </source>
</evidence>
<evidence type="ECO:0000313" key="1">
    <source>
        <dbReference type="EMBL" id="KAG6001241.1"/>
    </source>
</evidence>
<dbReference type="EMBL" id="SRPW01001450">
    <property type="protein sequence ID" value="KAG6001241.1"/>
    <property type="molecule type" value="Genomic_DNA"/>
</dbReference>
<gene>
    <name evidence="1" type="ORF">E4U43_001377</name>
</gene>